<keyword evidence="2" id="KW-1185">Reference proteome</keyword>
<dbReference type="RefSeq" id="WP_166655485.1">
    <property type="nucleotide sequence ID" value="NZ_SNYN01000016.1"/>
</dbReference>
<reference evidence="1 2" key="1">
    <citation type="submission" date="2019-03" db="EMBL/GenBank/DDBJ databases">
        <title>Genomic Encyclopedia of Type Strains, Phase IV (KMG-IV): sequencing the most valuable type-strain genomes for metagenomic binning, comparative biology and taxonomic classification.</title>
        <authorList>
            <person name="Goeker M."/>
        </authorList>
    </citation>
    <scope>NUCLEOTIDE SEQUENCE [LARGE SCALE GENOMIC DNA]</scope>
    <source>
        <strain evidence="1 2">DSM 46770</strain>
    </source>
</reference>
<dbReference type="EMBL" id="SNYN01000016">
    <property type="protein sequence ID" value="TDQ49260.1"/>
    <property type="molecule type" value="Genomic_DNA"/>
</dbReference>
<evidence type="ECO:0000313" key="2">
    <source>
        <dbReference type="Proteomes" id="UP000295281"/>
    </source>
</evidence>
<evidence type="ECO:0000313" key="1">
    <source>
        <dbReference type="EMBL" id="TDQ49260.1"/>
    </source>
</evidence>
<proteinExistence type="predicted"/>
<name>A0A4R6UPV8_9ACTN</name>
<gene>
    <name evidence="1" type="ORF">EV190_11656</name>
</gene>
<organism evidence="1 2">
    <name type="scientific">Actinorugispora endophytica</name>
    <dbReference type="NCBI Taxonomy" id="1605990"/>
    <lineage>
        <taxon>Bacteria</taxon>
        <taxon>Bacillati</taxon>
        <taxon>Actinomycetota</taxon>
        <taxon>Actinomycetes</taxon>
        <taxon>Streptosporangiales</taxon>
        <taxon>Nocardiopsidaceae</taxon>
        <taxon>Actinorugispora</taxon>
    </lineage>
</organism>
<dbReference type="Proteomes" id="UP000295281">
    <property type="component" value="Unassembled WGS sequence"/>
</dbReference>
<comment type="caution">
    <text evidence="1">The sequence shown here is derived from an EMBL/GenBank/DDBJ whole genome shotgun (WGS) entry which is preliminary data.</text>
</comment>
<dbReference type="AlphaFoldDB" id="A0A4R6UPV8"/>
<sequence length="91" mass="9857">MLDLTPEEVRRLRRLADQIAAQTQDRAYWLTGVRHTCLALLAEVSAWLGDGCARRRPGLGTGCVRPGAHPGSCLDAFGHAWTRDPDGSTAS</sequence>
<accession>A0A4R6UPV8</accession>
<protein>
    <submittedName>
        <fullName evidence="1">Uncharacterized protein</fullName>
    </submittedName>
</protein>